<accession>A0ABR4PP67</accession>
<dbReference type="PROSITE" id="PS00463">
    <property type="entry name" value="ZN2_CY6_FUNGAL_1"/>
    <property type="match status" value="1"/>
</dbReference>
<keyword evidence="3" id="KW-0805">Transcription regulation</keyword>
<evidence type="ECO:0000313" key="8">
    <source>
        <dbReference type="Proteomes" id="UP001629113"/>
    </source>
</evidence>
<comment type="caution">
    <text evidence="7">The sequence shown here is derived from an EMBL/GenBank/DDBJ whole genome shotgun (WGS) entry which is preliminary data.</text>
</comment>
<gene>
    <name evidence="7" type="ORF">PVAG01_04427</name>
</gene>
<evidence type="ECO:0000256" key="5">
    <source>
        <dbReference type="ARBA" id="ARBA00023242"/>
    </source>
</evidence>
<reference evidence="7 8" key="1">
    <citation type="submission" date="2024-06" db="EMBL/GenBank/DDBJ databases">
        <title>Complete genome of Phlyctema vagabunda strain 19-DSS-EL-015.</title>
        <authorList>
            <person name="Fiorenzani C."/>
        </authorList>
    </citation>
    <scope>NUCLEOTIDE SEQUENCE [LARGE SCALE GENOMIC DNA]</scope>
    <source>
        <strain evidence="7 8">19-DSS-EL-015</strain>
    </source>
</reference>
<sequence length="89" mass="10157">MDGKSPQTPACDRCRKRKTKCDWETPSCGLCIKHQAVCIYTPIRRAKRRVKASTRAVAFESRLIQMEEIIRTQGLPLVPQRPTSADKEN</sequence>
<name>A0ABR4PP67_9HELO</name>
<comment type="subcellular location">
    <subcellularLocation>
        <location evidence="1">Nucleus</location>
    </subcellularLocation>
</comment>
<evidence type="ECO:0000256" key="2">
    <source>
        <dbReference type="ARBA" id="ARBA00022723"/>
    </source>
</evidence>
<dbReference type="PANTHER" id="PTHR47338:SF5">
    <property type="entry name" value="ZN(II)2CYS6 TRANSCRIPTION FACTOR (EUROFUNG)"/>
    <property type="match status" value="1"/>
</dbReference>
<dbReference type="Proteomes" id="UP001629113">
    <property type="component" value="Unassembled WGS sequence"/>
</dbReference>
<feature type="domain" description="Zn(2)-C6 fungal-type" evidence="6">
    <location>
        <begin position="10"/>
        <end position="40"/>
    </location>
</feature>
<evidence type="ECO:0000256" key="3">
    <source>
        <dbReference type="ARBA" id="ARBA00023015"/>
    </source>
</evidence>
<evidence type="ECO:0000313" key="7">
    <source>
        <dbReference type="EMBL" id="KAL3425146.1"/>
    </source>
</evidence>
<organism evidence="7 8">
    <name type="scientific">Phlyctema vagabunda</name>
    <dbReference type="NCBI Taxonomy" id="108571"/>
    <lineage>
        <taxon>Eukaryota</taxon>
        <taxon>Fungi</taxon>
        <taxon>Dikarya</taxon>
        <taxon>Ascomycota</taxon>
        <taxon>Pezizomycotina</taxon>
        <taxon>Leotiomycetes</taxon>
        <taxon>Helotiales</taxon>
        <taxon>Dermateaceae</taxon>
        <taxon>Phlyctema</taxon>
    </lineage>
</organism>
<keyword evidence="4" id="KW-0804">Transcription</keyword>
<dbReference type="CDD" id="cd00067">
    <property type="entry name" value="GAL4"/>
    <property type="match status" value="1"/>
</dbReference>
<dbReference type="Pfam" id="PF00172">
    <property type="entry name" value="Zn_clus"/>
    <property type="match status" value="1"/>
</dbReference>
<dbReference type="Gene3D" id="4.10.240.10">
    <property type="entry name" value="Zn(2)-C6 fungal-type DNA-binding domain"/>
    <property type="match status" value="1"/>
</dbReference>
<dbReference type="EMBL" id="JBFCZG010000003">
    <property type="protein sequence ID" value="KAL3425146.1"/>
    <property type="molecule type" value="Genomic_DNA"/>
</dbReference>
<evidence type="ECO:0000256" key="4">
    <source>
        <dbReference type="ARBA" id="ARBA00023163"/>
    </source>
</evidence>
<dbReference type="PANTHER" id="PTHR47338">
    <property type="entry name" value="ZN(II)2CYS6 TRANSCRIPTION FACTOR (EUROFUNG)-RELATED"/>
    <property type="match status" value="1"/>
</dbReference>
<keyword evidence="8" id="KW-1185">Reference proteome</keyword>
<dbReference type="SMART" id="SM00066">
    <property type="entry name" value="GAL4"/>
    <property type="match status" value="1"/>
</dbReference>
<keyword evidence="2" id="KW-0479">Metal-binding</keyword>
<evidence type="ECO:0000259" key="6">
    <source>
        <dbReference type="PROSITE" id="PS50048"/>
    </source>
</evidence>
<evidence type="ECO:0000256" key="1">
    <source>
        <dbReference type="ARBA" id="ARBA00004123"/>
    </source>
</evidence>
<dbReference type="SUPFAM" id="SSF57701">
    <property type="entry name" value="Zn2/Cys6 DNA-binding domain"/>
    <property type="match status" value="1"/>
</dbReference>
<dbReference type="InterPro" id="IPR036864">
    <property type="entry name" value="Zn2-C6_fun-type_DNA-bd_sf"/>
</dbReference>
<protein>
    <submittedName>
        <fullName evidence="7">Fungal specific transcription factor</fullName>
    </submittedName>
</protein>
<proteinExistence type="predicted"/>
<keyword evidence="5" id="KW-0539">Nucleus</keyword>
<dbReference type="PROSITE" id="PS50048">
    <property type="entry name" value="ZN2_CY6_FUNGAL_2"/>
    <property type="match status" value="1"/>
</dbReference>
<dbReference type="InterPro" id="IPR001138">
    <property type="entry name" value="Zn2Cys6_DnaBD"/>
</dbReference>
<dbReference type="InterPro" id="IPR050815">
    <property type="entry name" value="TF_fung"/>
</dbReference>